<dbReference type="EMBL" id="JALJOT010000017">
    <property type="protein sequence ID" value="KAK9901552.1"/>
    <property type="molecule type" value="Genomic_DNA"/>
</dbReference>
<gene>
    <name evidence="3" type="ORF">WJX75_001593</name>
</gene>
<accession>A0ABR2YBB3</accession>
<proteinExistence type="predicted"/>
<sequence length="691" mass="75977">MVLVVLFGSLAIVCGLSVSSFYAISEVRRRTGVKDEEEEVERLHNRTLDGLRDSHDEPKQTYHAGAAETMIAFWLSLALGTGLLAFLYFAIWRDGSAPTKPKCKPPTWQERISFFGDLRGFTHPIVTTSPDAQRLFDQGMLLSWNFNQYEAFQSFTMAGQLDPNASMASWGVAYSLGPGANREVVAEQTWFPSFSPADFPACLEAAQKALTLAGQAVIANRGDPQVLQRELAYAEAQAARFANGTAMQPQRNQAQRRYARLMEGIGDTYNDVHAWALAAEGYMTTTQWNYYDESGQLRPDAEVAMRLIRRVLEADKGNALAHHLHIHLAETARQTSVANEPSPKVAEGSGVAMTFTAGPWEDKFGHLLHMPGHIFIRVGRWKDAVTANIRAYVADMAYTQRCMVAYGPEHNTDMLIYAANMAGMVGVAEEYGTKLRSYQDVMHPAAYGDSSREWAHLVLTKVIFGKWDDILEIATVPENARGQCPIGGQQYARVIFHYARSLALAAKAAAAAARGFETDRERLLGLAQAELDLLKAAEEKVLDEVPTVPGEPPGVYGCDYKGLTRIAILHAGARLDLLKGDSAAAVVKLEAARAAEDDMSYMEPPRLWQPIRQCLGFVHLNATGDHAAAEREYREDLLELPRNGWSLLGLGQALTALGSPDGQALISKDFRAAWADADVPIDSSCLSFSKF</sequence>
<evidence type="ECO:0000313" key="4">
    <source>
        <dbReference type="Proteomes" id="UP001491310"/>
    </source>
</evidence>
<keyword evidence="1" id="KW-0812">Transmembrane</keyword>
<protein>
    <submittedName>
        <fullName evidence="3">Uncharacterized protein</fullName>
    </submittedName>
</protein>
<dbReference type="PANTHER" id="PTHR45588">
    <property type="entry name" value="TPR DOMAIN-CONTAINING PROTEIN"/>
    <property type="match status" value="1"/>
</dbReference>
<keyword evidence="4" id="KW-1185">Reference proteome</keyword>
<evidence type="ECO:0000313" key="3">
    <source>
        <dbReference type="EMBL" id="KAK9901552.1"/>
    </source>
</evidence>
<comment type="caution">
    <text evidence="3">The sequence shown here is derived from an EMBL/GenBank/DDBJ whole genome shotgun (WGS) entry which is preliminary data.</text>
</comment>
<keyword evidence="1" id="KW-0472">Membrane</keyword>
<reference evidence="3 4" key="1">
    <citation type="journal article" date="2024" name="Nat. Commun.">
        <title>Phylogenomics reveals the evolutionary origins of lichenization in chlorophyte algae.</title>
        <authorList>
            <person name="Puginier C."/>
            <person name="Libourel C."/>
            <person name="Otte J."/>
            <person name="Skaloud P."/>
            <person name="Haon M."/>
            <person name="Grisel S."/>
            <person name="Petersen M."/>
            <person name="Berrin J.G."/>
            <person name="Delaux P.M."/>
            <person name="Dal Grande F."/>
            <person name="Keller J."/>
        </authorList>
    </citation>
    <scope>NUCLEOTIDE SEQUENCE [LARGE SCALE GENOMIC DNA]</scope>
    <source>
        <strain evidence="3 4">SAG 216-7</strain>
    </source>
</reference>
<feature type="chain" id="PRO_5046381538" evidence="2">
    <location>
        <begin position="16"/>
        <end position="691"/>
    </location>
</feature>
<organism evidence="3 4">
    <name type="scientific">Coccomyxa subellipsoidea</name>
    <dbReference type="NCBI Taxonomy" id="248742"/>
    <lineage>
        <taxon>Eukaryota</taxon>
        <taxon>Viridiplantae</taxon>
        <taxon>Chlorophyta</taxon>
        <taxon>core chlorophytes</taxon>
        <taxon>Trebouxiophyceae</taxon>
        <taxon>Trebouxiophyceae incertae sedis</taxon>
        <taxon>Coccomyxaceae</taxon>
        <taxon>Coccomyxa</taxon>
    </lineage>
</organism>
<keyword evidence="2" id="KW-0732">Signal</keyword>
<dbReference type="Proteomes" id="UP001491310">
    <property type="component" value="Unassembled WGS sequence"/>
</dbReference>
<name>A0ABR2YBB3_9CHLO</name>
<dbReference type="PANTHER" id="PTHR45588:SF1">
    <property type="entry name" value="WW DOMAIN-CONTAINING PROTEIN"/>
    <property type="match status" value="1"/>
</dbReference>
<evidence type="ECO:0000256" key="1">
    <source>
        <dbReference type="SAM" id="Phobius"/>
    </source>
</evidence>
<evidence type="ECO:0000256" key="2">
    <source>
        <dbReference type="SAM" id="SignalP"/>
    </source>
</evidence>
<feature type="signal peptide" evidence="2">
    <location>
        <begin position="1"/>
        <end position="15"/>
    </location>
</feature>
<keyword evidence="1" id="KW-1133">Transmembrane helix</keyword>
<feature type="transmembrane region" description="Helical" evidence="1">
    <location>
        <begin position="71"/>
        <end position="92"/>
    </location>
</feature>